<reference evidence="6 7" key="1">
    <citation type="submission" date="2012-10" db="EMBL/GenBank/DDBJ databases">
        <authorList>
            <person name="Zafar N."/>
            <person name="Inman J."/>
            <person name="Hall N."/>
            <person name="Lorenzi H."/>
            <person name="Caler E."/>
        </authorList>
    </citation>
    <scope>NUCLEOTIDE SEQUENCE [LARGE SCALE GENOMIC DNA]</scope>
    <source>
        <strain evidence="6 7">IP1</strain>
    </source>
</reference>
<dbReference type="PROSITE" id="PS51462">
    <property type="entry name" value="NUDIX"/>
    <property type="match status" value="1"/>
</dbReference>
<dbReference type="PANTHER" id="PTHR42904">
    <property type="entry name" value="NUDIX HYDROLASE, NUDC SUBFAMILY"/>
    <property type="match status" value="1"/>
</dbReference>
<keyword evidence="7" id="KW-1185">Reference proteome</keyword>
<evidence type="ECO:0000256" key="2">
    <source>
        <dbReference type="ARBA" id="ARBA00022723"/>
    </source>
</evidence>
<keyword evidence="3" id="KW-0378">Hydrolase</keyword>
<dbReference type="VEuPathDB" id="AmoebaDB:EIN_430770"/>
<organism evidence="6 7">
    <name type="scientific">Entamoeba invadens IP1</name>
    <dbReference type="NCBI Taxonomy" id="370355"/>
    <lineage>
        <taxon>Eukaryota</taxon>
        <taxon>Amoebozoa</taxon>
        <taxon>Evosea</taxon>
        <taxon>Archamoebae</taxon>
        <taxon>Mastigamoebida</taxon>
        <taxon>Entamoebidae</taxon>
        <taxon>Entamoeba</taxon>
    </lineage>
</organism>
<dbReference type="PANTHER" id="PTHR42904:SF12">
    <property type="entry name" value="ADP-RIBOSE PYROPHOSPHATASE-RELATED"/>
    <property type="match status" value="1"/>
</dbReference>
<keyword evidence="4" id="KW-0460">Magnesium</keyword>
<dbReference type="Proteomes" id="UP000014680">
    <property type="component" value="Unassembled WGS sequence"/>
</dbReference>
<sequence length="190" mass="21491">MSITPLEHPLSSFKYCPKCGSPEFVVSTFKSKKCNSCGFHYFYNAAAASTVFIRNEKDEVLVATRATEPSKGTLDIVGGFVDFGESFDTTAVRETLEETGITIQQDKLVYLYSLPNNYIFSEFLVSTCDAFFEYFVRSDITFKAEDDVSKLQWIKINDLQPNLFGLQSIRKAVDLYMQRFFSSNQGSTSN</sequence>
<dbReference type="Gene3D" id="3.90.79.10">
    <property type="entry name" value="Nucleoside Triphosphate Pyrophosphohydrolase"/>
    <property type="match status" value="1"/>
</dbReference>
<dbReference type="SUPFAM" id="SSF55811">
    <property type="entry name" value="Nudix"/>
    <property type="match status" value="1"/>
</dbReference>
<dbReference type="GO" id="GO:0019677">
    <property type="term" value="P:NAD+ catabolic process"/>
    <property type="evidence" value="ECO:0007669"/>
    <property type="project" value="TreeGrafter"/>
</dbReference>
<evidence type="ECO:0000256" key="1">
    <source>
        <dbReference type="ARBA" id="ARBA00001946"/>
    </source>
</evidence>
<dbReference type="GO" id="GO:0035529">
    <property type="term" value="F:NADH pyrophosphatase activity"/>
    <property type="evidence" value="ECO:0007669"/>
    <property type="project" value="TreeGrafter"/>
</dbReference>
<dbReference type="AlphaFoldDB" id="A0A0A1UF83"/>
<dbReference type="OrthoDB" id="447842at2759"/>
<dbReference type="GO" id="GO:0046872">
    <property type="term" value="F:metal ion binding"/>
    <property type="evidence" value="ECO:0007669"/>
    <property type="project" value="UniProtKB-KW"/>
</dbReference>
<feature type="domain" description="Nudix hydrolase" evidence="5">
    <location>
        <begin position="42"/>
        <end position="179"/>
    </location>
</feature>
<dbReference type="EMBL" id="KB206168">
    <property type="protein sequence ID" value="ELP95271.1"/>
    <property type="molecule type" value="Genomic_DNA"/>
</dbReference>
<dbReference type="RefSeq" id="XP_004262042.1">
    <property type="nucleotide sequence ID" value="XM_004261994.1"/>
</dbReference>
<dbReference type="KEGG" id="eiv:EIN_430770"/>
<proteinExistence type="predicted"/>
<dbReference type="GO" id="GO:0006742">
    <property type="term" value="P:NADP+ catabolic process"/>
    <property type="evidence" value="ECO:0007669"/>
    <property type="project" value="TreeGrafter"/>
</dbReference>
<dbReference type="Pfam" id="PF00293">
    <property type="entry name" value="NUDIX"/>
    <property type="match status" value="1"/>
</dbReference>
<evidence type="ECO:0000313" key="6">
    <source>
        <dbReference type="EMBL" id="ELP95271.1"/>
    </source>
</evidence>
<evidence type="ECO:0000256" key="4">
    <source>
        <dbReference type="ARBA" id="ARBA00022842"/>
    </source>
</evidence>
<evidence type="ECO:0000256" key="3">
    <source>
        <dbReference type="ARBA" id="ARBA00022801"/>
    </source>
</evidence>
<evidence type="ECO:0000259" key="5">
    <source>
        <dbReference type="PROSITE" id="PS51462"/>
    </source>
</evidence>
<accession>A0A0A1UF83</accession>
<dbReference type="PROSITE" id="PS00893">
    <property type="entry name" value="NUDIX_BOX"/>
    <property type="match status" value="1"/>
</dbReference>
<evidence type="ECO:0000313" key="7">
    <source>
        <dbReference type="Proteomes" id="UP000014680"/>
    </source>
</evidence>
<dbReference type="InterPro" id="IPR050241">
    <property type="entry name" value="NAD-cap_RNA_hydrolase_NudC"/>
</dbReference>
<comment type="cofactor">
    <cofactor evidence="1">
        <name>Mg(2+)</name>
        <dbReference type="ChEBI" id="CHEBI:18420"/>
    </cofactor>
</comment>
<protein>
    <submittedName>
        <fullName evidence="6">NADH pyrophosphatase, putative</fullName>
    </submittedName>
</protein>
<keyword evidence="2" id="KW-0479">Metal-binding</keyword>
<gene>
    <name evidence="6" type="ORF">EIN_430770</name>
</gene>
<dbReference type="InterPro" id="IPR015797">
    <property type="entry name" value="NUDIX_hydrolase-like_dom_sf"/>
</dbReference>
<dbReference type="GO" id="GO:0005829">
    <property type="term" value="C:cytosol"/>
    <property type="evidence" value="ECO:0007669"/>
    <property type="project" value="TreeGrafter"/>
</dbReference>
<dbReference type="OMA" id="PGGFCEP"/>
<dbReference type="CDD" id="cd04681">
    <property type="entry name" value="NUDIX_Hydrolase"/>
    <property type="match status" value="1"/>
</dbReference>
<dbReference type="InterPro" id="IPR020084">
    <property type="entry name" value="NUDIX_hydrolase_CS"/>
</dbReference>
<name>A0A0A1UF83_ENTIV</name>
<dbReference type="GeneID" id="14894149"/>
<dbReference type="InterPro" id="IPR000086">
    <property type="entry name" value="NUDIX_hydrolase_dom"/>
</dbReference>